<dbReference type="Proteomes" id="UP000692954">
    <property type="component" value="Unassembled WGS sequence"/>
</dbReference>
<name>A0A8S1MJG6_9CILI</name>
<accession>A0A8S1MJG6</accession>
<reference evidence="1" key="1">
    <citation type="submission" date="2021-01" db="EMBL/GenBank/DDBJ databases">
        <authorList>
            <consortium name="Genoscope - CEA"/>
            <person name="William W."/>
        </authorList>
    </citation>
    <scope>NUCLEOTIDE SEQUENCE</scope>
</reference>
<dbReference type="EMBL" id="CAJJDN010000036">
    <property type="protein sequence ID" value="CAD8077713.1"/>
    <property type="molecule type" value="Genomic_DNA"/>
</dbReference>
<protein>
    <submittedName>
        <fullName evidence="1">Uncharacterized protein</fullName>
    </submittedName>
</protein>
<evidence type="ECO:0000313" key="1">
    <source>
        <dbReference type="EMBL" id="CAD8077713.1"/>
    </source>
</evidence>
<organism evidence="1 2">
    <name type="scientific">Paramecium sonneborni</name>
    <dbReference type="NCBI Taxonomy" id="65129"/>
    <lineage>
        <taxon>Eukaryota</taxon>
        <taxon>Sar</taxon>
        <taxon>Alveolata</taxon>
        <taxon>Ciliophora</taxon>
        <taxon>Intramacronucleata</taxon>
        <taxon>Oligohymenophorea</taxon>
        <taxon>Peniculida</taxon>
        <taxon>Parameciidae</taxon>
        <taxon>Paramecium</taxon>
    </lineage>
</organism>
<dbReference type="AlphaFoldDB" id="A0A8S1MJG6"/>
<evidence type="ECO:0000313" key="2">
    <source>
        <dbReference type="Proteomes" id="UP000692954"/>
    </source>
</evidence>
<keyword evidence="2" id="KW-1185">Reference proteome</keyword>
<sequence length="106" mass="12803">MTNTPPQKHIYQLLTLDILLATPTKFPTILDAFNQEKINQLQVLFNQNTLEKAIIEKFQNRRNLLDLLNQLRRMGFDQYLIKRYQNYQAFYKKEIIFSIFEFSNQN</sequence>
<proteinExistence type="predicted"/>
<comment type="caution">
    <text evidence="1">The sequence shown here is derived from an EMBL/GenBank/DDBJ whole genome shotgun (WGS) entry which is preliminary data.</text>
</comment>
<gene>
    <name evidence="1" type="ORF">PSON_ATCC_30995.1.T0360269</name>
</gene>